<feature type="compositionally biased region" description="Basic and acidic residues" evidence="14">
    <location>
        <begin position="62"/>
        <end position="76"/>
    </location>
</feature>
<evidence type="ECO:0000256" key="1">
    <source>
        <dbReference type="ARBA" id="ARBA00004429"/>
    </source>
</evidence>
<keyword evidence="18" id="KW-1185">Reference proteome</keyword>
<feature type="transmembrane region" description="Helical" evidence="13">
    <location>
        <begin position="393"/>
        <end position="412"/>
    </location>
</feature>
<proteinExistence type="inferred from homology"/>
<feature type="domain" description="Membrane insertase YidC N-terminal" evidence="16">
    <location>
        <begin position="98"/>
        <end position="381"/>
    </location>
</feature>
<comment type="subunit">
    <text evidence="13">Interacts with the Sec translocase complex via SecD. Specifically interacts with transmembrane segments of nascent integral membrane proteins during membrane integration.</text>
</comment>
<dbReference type="PRINTS" id="PR00701">
    <property type="entry name" value="60KDINNERMP"/>
</dbReference>
<feature type="transmembrane region" description="Helical" evidence="13">
    <location>
        <begin position="456"/>
        <end position="479"/>
    </location>
</feature>
<comment type="similarity">
    <text evidence="2 13">Belongs to the OXA1/ALB3/YidC family. Type 1 subfamily.</text>
</comment>
<dbReference type="HAMAP" id="MF_01810">
    <property type="entry name" value="YidC_type1"/>
    <property type="match status" value="1"/>
</dbReference>
<evidence type="ECO:0000256" key="11">
    <source>
        <dbReference type="ARBA" id="ARBA00033245"/>
    </source>
</evidence>
<dbReference type="NCBIfam" id="NF002352">
    <property type="entry name" value="PRK01318.1-3"/>
    <property type="match status" value="1"/>
</dbReference>
<accession>A0ABT1GE22</accession>
<comment type="subcellular location">
    <subcellularLocation>
        <location evidence="1">Cell inner membrane</location>
        <topology evidence="1">Multi-pass membrane protein</topology>
    </subcellularLocation>
    <subcellularLocation>
        <location evidence="13">Cell membrane</location>
        <topology evidence="13">Multi-pass membrane protein</topology>
    </subcellularLocation>
</comment>
<keyword evidence="6 13" id="KW-0812">Transmembrane</keyword>
<dbReference type="InterPro" id="IPR047196">
    <property type="entry name" value="YidC_ALB_C"/>
</dbReference>
<dbReference type="NCBIfam" id="TIGR03593">
    <property type="entry name" value="yidC_nterm"/>
    <property type="match status" value="1"/>
</dbReference>
<evidence type="ECO:0000256" key="3">
    <source>
        <dbReference type="ARBA" id="ARBA00015325"/>
    </source>
</evidence>
<dbReference type="EMBL" id="JALJYF010000002">
    <property type="protein sequence ID" value="MCP1728197.1"/>
    <property type="molecule type" value="Genomic_DNA"/>
</dbReference>
<protein>
    <recommendedName>
        <fullName evidence="3 13">Membrane protein insertase YidC</fullName>
    </recommendedName>
    <alternativeName>
        <fullName evidence="12 13">Foldase YidC</fullName>
    </alternativeName>
    <alternativeName>
        <fullName evidence="11 13">Membrane integrase YidC</fullName>
    </alternativeName>
    <alternativeName>
        <fullName evidence="13">Membrane protein YidC</fullName>
    </alternativeName>
</protein>
<organism evidence="17 18">
    <name type="scientific">Natronospira proteinivora</name>
    <dbReference type="NCBI Taxonomy" id="1807133"/>
    <lineage>
        <taxon>Bacteria</taxon>
        <taxon>Pseudomonadati</taxon>
        <taxon>Pseudomonadota</taxon>
        <taxon>Gammaproteobacteria</taxon>
        <taxon>Natronospirales</taxon>
        <taxon>Natronospiraceae</taxon>
        <taxon>Natronospira</taxon>
    </lineage>
</organism>
<feature type="region of interest" description="Disordered" evidence="14">
    <location>
        <begin position="57"/>
        <end position="99"/>
    </location>
</feature>
<dbReference type="Proteomes" id="UP001523550">
    <property type="component" value="Unassembled WGS sequence"/>
</dbReference>
<keyword evidence="7 13" id="KW-0653">Protein transport</keyword>
<evidence type="ECO:0000259" key="16">
    <source>
        <dbReference type="Pfam" id="PF14849"/>
    </source>
</evidence>
<dbReference type="PRINTS" id="PR01900">
    <property type="entry name" value="YIDCPROTEIN"/>
</dbReference>
<dbReference type="Pfam" id="PF02096">
    <property type="entry name" value="60KD_IMP"/>
    <property type="match status" value="1"/>
</dbReference>
<evidence type="ECO:0000256" key="14">
    <source>
        <dbReference type="SAM" id="MobiDB-lite"/>
    </source>
</evidence>
<dbReference type="RefSeq" id="WP_253449869.1">
    <property type="nucleotide sequence ID" value="NZ_JALJYF010000002.1"/>
</dbReference>
<evidence type="ECO:0000256" key="13">
    <source>
        <dbReference type="HAMAP-Rule" id="MF_01810"/>
    </source>
</evidence>
<dbReference type="InterPro" id="IPR019998">
    <property type="entry name" value="Membr_insert_YidC"/>
</dbReference>
<evidence type="ECO:0000256" key="5">
    <source>
        <dbReference type="ARBA" id="ARBA00022475"/>
    </source>
</evidence>
<keyword evidence="4 13" id="KW-0813">Transport</keyword>
<comment type="function">
    <text evidence="13">Required for the insertion and/or proper folding and/or complex formation of integral membrane proteins into the membrane. Involved in integration of membrane proteins that insert both dependently and independently of the Sec translocase complex, as well as at least some lipoproteins. Aids folding of multispanning membrane proteins.</text>
</comment>
<dbReference type="NCBIfam" id="TIGR03592">
    <property type="entry name" value="yidC_oxa1_cterm"/>
    <property type="match status" value="1"/>
</dbReference>
<dbReference type="Pfam" id="PF14849">
    <property type="entry name" value="YidC_periplas"/>
    <property type="match status" value="1"/>
</dbReference>
<dbReference type="InterPro" id="IPR001708">
    <property type="entry name" value="YidC/ALB3/OXA1/COX18"/>
</dbReference>
<feature type="transmembrane region" description="Helical" evidence="13">
    <location>
        <begin position="20"/>
        <end position="36"/>
    </location>
</feature>
<evidence type="ECO:0000256" key="4">
    <source>
        <dbReference type="ARBA" id="ARBA00022448"/>
    </source>
</evidence>
<keyword evidence="5 13" id="KW-1003">Cell membrane</keyword>
<dbReference type="PANTHER" id="PTHR12428">
    <property type="entry name" value="OXA1"/>
    <property type="match status" value="1"/>
</dbReference>
<evidence type="ECO:0000256" key="9">
    <source>
        <dbReference type="ARBA" id="ARBA00023136"/>
    </source>
</evidence>
<reference evidence="17 18" key="1">
    <citation type="submission" date="2022-03" db="EMBL/GenBank/DDBJ databases">
        <title>Genomic Encyclopedia of Type Strains, Phase III (KMG-III): the genomes of soil and plant-associated and newly described type strains.</title>
        <authorList>
            <person name="Whitman W."/>
        </authorList>
    </citation>
    <scope>NUCLEOTIDE SEQUENCE [LARGE SCALE GENOMIC DNA]</scope>
    <source>
        <strain evidence="17 18">BSker1</strain>
    </source>
</reference>
<gene>
    <name evidence="13" type="primary">yidC</name>
    <name evidence="17" type="ORF">J2T60_002197</name>
</gene>
<evidence type="ECO:0000259" key="15">
    <source>
        <dbReference type="Pfam" id="PF02096"/>
    </source>
</evidence>
<evidence type="ECO:0000313" key="17">
    <source>
        <dbReference type="EMBL" id="MCP1728197.1"/>
    </source>
</evidence>
<dbReference type="InterPro" id="IPR028055">
    <property type="entry name" value="YidC/Oxa/ALB_C"/>
</dbReference>
<keyword evidence="10 13" id="KW-0143">Chaperone</keyword>
<feature type="domain" description="Membrane insertase YidC/Oxa/ALB C-terminal" evidence="15">
    <location>
        <begin position="393"/>
        <end position="571"/>
    </location>
</feature>
<dbReference type="InterPro" id="IPR028053">
    <property type="entry name" value="Membr_insert_YidC_N"/>
</dbReference>
<evidence type="ECO:0000256" key="8">
    <source>
        <dbReference type="ARBA" id="ARBA00022989"/>
    </source>
</evidence>
<evidence type="ECO:0000256" key="7">
    <source>
        <dbReference type="ARBA" id="ARBA00022927"/>
    </source>
</evidence>
<evidence type="ECO:0000256" key="6">
    <source>
        <dbReference type="ARBA" id="ARBA00022692"/>
    </source>
</evidence>
<dbReference type="CDD" id="cd20070">
    <property type="entry name" value="5TM_YidC_Alb3"/>
    <property type="match status" value="1"/>
</dbReference>
<name>A0ABT1GE22_9GAMM</name>
<dbReference type="Gene3D" id="2.70.98.90">
    <property type="match status" value="1"/>
</dbReference>
<evidence type="ECO:0000256" key="10">
    <source>
        <dbReference type="ARBA" id="ARBA00023186"/>
    </source>
</evidence>
<dbReference type="InterPro" id="IPR038221">
    <property type="entry name" value="YidC_periplasmic_sf"/>
</dbReference>
<keyword evidence="8 13" id="KW-1133">Transmembrane helix</keyword>
<evidence type="ECO:0000256" key="12">
    <source>
        <dbReference type="ARBA" id="ARBA00033342"/>
    </source>
</evidence>
<comment type="caution">
    <text evidence="17">The sequence shown here is derived from an EMBL/GenBank/DDBJ whole genome shotgun (WGS) entry which is preliminary data.</text>
</comment>
<keyword evidence="9 13" id="KW-0472">Membrane</keyword>
<sequence length="579" mass="66307">MTLFRPSTTVADIIAMDNQRFFLLLALVVLGFWTWMEWNRHFDETPETVDPAGEELQIADDDVPRPDDDPDAPRPELDEEADAPAVDTLPDRPSGETVTVRTGSIEAQINTAAGELKRLDLLQYKQELEQPEPVRLLDDRPDRLFVIQPGLIAGQDATEIPRTIDFRHDATWSINTEREEVAESEDAGRAVRLVWDGPDGLSLARTFYFLPDSYKVIVSQRLENNGEQAWRGGSYIQIERNDPQISRSMFNPATFTHNGPAYHDTESYQRLSFSDLAEQNLQLNVDGGWAAMVEHYFVAALIPTDQERALRYYTRHRGADRYLIGMADQRGQTVEPGESLAFEQSLYLGPKIQRELREAAPDLERVVDYGILWIIAQPLFVVLSWIHMVVGNWGWAIILLTIGIKLVFYKLAETSGRSMAKMRKLQPRMQTIRERYKDDKQKMNQAMMELYKREKINPAAGCLPILVQIPVFIALYWVLLESAELRHAPWALWIHDLSSPDPFYILPVLMGLAMFGQFKMQPPPPDPMMRKMFMFMPLMLVGIGIFMPAGLLLYWVVNTVLTAAQQWKINRVIERGEEN</sequence>
<evidence type="ECO:0000256" key="2">
    <source>
        <dbReference type="ARBA" id="ARBA00010527"/>
    </source>
</evidence>
<dbReference type="CDD" id="cd19961">
    <property type="entry name" value="EcYidC-like_peri"/>
    <property type="match status" value="1"/>
</dbReference>
<dbReference type="PANTHER" id="PTHR12428:SF65">
    <property type="entry name" value="CYTOCHROME C OXIDASE ASSEMBLY PROTEIN COX18, MITOCHONDRIAL"/>
    <property type="match status" value="1"/>
</dbReference>
<evidence type="ECO:0000313" key="18">
    <source>
        <dbReference type="Proteomes" id="UP001523550"/>
    </source>
</evidence>
<feature type="transmembrane region" description="Helical" evidence="13">
    <location>
        <begin position="532"/>
        <end position="557"/>
    </location>
</feature>